<evidence type="ECO:0000259" key="10">
    <source>
        <dbReference type="PROSITE" id="PS50110"/>
    </source>
</evidence>
<comment type="caution">
    <text evidence="11">The sequence shown here is derived from an EMBL/GenBank/DDBJ whole genome shotgun (WGS) entry which is preliminary data.</text>
</comment>
<comment type="subcellular location">
    <subcellularLocation>
        <location evidence="1">Cytoplasm</location>
    </subcellularLocation>
</comment>
<keyword evidence="12" id="KW-1185">Reference proteome</keyword>
<evidence type="ECO:0000256" key="8">
    <source>
        <dbReference type="PROSITE-ProRule" id="PRU00169"/>
    </source>
</evidence>
<keyword evidence="2" id="KW-0963">Cytoplasm</keyword>
<name>A0ABW3HWI1_9BACL</name>
<evidence type="ECO:0000256" key="6">
    <source>
        <dbReference type="ARBA" id="ARBA00023125"/>
    </source>
</evidence>
<evidence type="ECO:0000313" key="11">
    <source>
        <dbReference type="EMBL" id="MFD0961903.1"/>
    </source>
</evidence>
<dbReference type="Proteomes" id="UP001596989">
    <property type="component" value="Unassembled WGS sequence"/>
</dbReference>
<dbReference type="InterPro" id="IPR001789">
    <property type="entry name" value="Sig_transdc_resp-reg_receiver"/>
</dbReference>
<dbReference type="CDD" id="cd17536">
    <property type="entry name" value="REC_YesN-like"/>
    <property type="match status" value="1"/>
</dbReference>
<dbReference type="RefSeq" id="WP_377567923.1">
    <property type="nucleotide sequence ID" value="NZ_JBHTJZ010000069.1"/>
</dbReference>
<proteinExistence type="predicted"/>
<dbReference type="EMBL" id="JBHTJZ010000069">
    <property type="protein sequence ID" value="MFD0961903.1"/>
    <property type="molecule type" value="Genomic_DNA"/>
</dbReference>
<dbReference type="PANTHER" id="PTHR42713:SF3">
    <property type="entry name" value="TRANSCRIPTIONAL REGULATORY PROTEIN HPTR"/>
    <property type="match status" value="1"/>
</dbReference>
<dbReference type="Pfam" id="PF00072">
    <property type="entry name" value="Response_reg"/>
    <property type="match status" value="1"/>
</dbReference>
<dbReference type="InterPro" id="IPR020449">
    <property type="entry name" value="Tscrpt_reg_AraC-type_HTH"/>
</dbReference>
<dbReference type="InterPro" id="IPR011006">
    <property type="entry name" value="CheY-like_superfamily"/>
</dbReference>
<protein>
    <submittedName>
        <fullName evidence="11">Response regulator</fullName>
    </submittedName>
</protein>
<evidence type="ECO:0000313" key="12">
    <source>
        <dbReference type="Proteomes" id="UP001596989"/>
    </source>
</evidence>
<gene>
    <name evidence="11" type="ORF">ACFQ2I_21425</name>
</gene>
<dbReference type="Pfam" id="PF12833">
    <property type="entry name" value="HTH_18"/>
    <property type="match status" value="1"/>
</dbReference>
<feature type="domain" description="Response regulatory" evidence="10">
    <location>
        <begin position="3"/>
        <end position="120"/>
    </location>
</feature>
<reference evidence="12" key="1">
    <citation type="journal article" date="2019" name="Int. J. Syst. Evol. Microbiol.">
        <title>The Global Catalogue of Microorganisms (GCM) 10K type strain sequencing project: providing services to taxonomists for standard genome sequencing and annotation.</title>
        <authorList>
            <consortium name="The Broad Institute Genomics Platform"/>
            <consortium name="The Broad Institute Genome Sequencing Center for Infectious Disease"/>
            <person name="Wu L."/>
            <person name="Ma J."/>
        </authorList>
    </citation>
    <scope>NUCLEOTIDE SEQUENCE [LARGE SCALE GENOMIC DNA]</scope>
    <source>
        <strain evidence="12">CCUG 59129</strain>
    </source>
</reference>
<evidence type="ECO:0000256" key="5">
    <source>
        <dbReference type="ARBA" id="ARBA00023015"/>
    </source>
</evidence>
<dbReference type="PANTHER" id="PTHR42713">
    <property type="entry name" value="HISTIDINE KINASE-RELATED"/>
    <property type="match status" value="1"/>
</dbReference>
<accession>A0ABW3HWI1</accession>
<sequence>MIKAIIIDDDTLTLNGLERSVPWEKYGIEVAGTAVDGKEGLALIKKHRPELILTDIYMPVLDGIEMLKHIRSDGNTAEVIILSGYEDFKYAQSAVKLNVSDYISKPATIDEICEVVKGTADKIRATMKTSREEQELRELLESHLPETRKLVLKGLLEPYFSDTPFFQKASARTKLKFHGQVLTVVLLEYVVTRDRLDVKRSDLAKFTYAVKNIVDEMTESWRGAYLADVQQNVVTLIATTPSDVRYEHSRARVKRLAGELVSTIGSLLKLQVWAAIGTSVDSVHDVHRSYQLAMNLLAERETVSERFILCPEEFEDAKPVMGASRRPVEHYQNLITAVTEGQSSLVLERIERLVRQLEDMEHKPSVSALREMAIHLTGMLTIGLFDQGVLLEDIHPQLLLYKELERISGLDDFQSWLQEVMLPASEEMSRRGSHKHKKTVDYMKRYVQAHYDEDITLDVMAEKVFLTRNYLSQIFKQVTGENYNSYVTRIRMEKAKELLLSGKYKLYEVALMVGYKNNAYFSQQFKKYAGCNPSDFA</sequence>
<dbReference type="SMART" id="SM00342">
    <property type="entry name" value="HTH_ARAC"/>
    <property type="match status" value="1"/>
</dbReference>
<dbReference type="SMART" id="SM00448">
    <property type="entry name" value="REC"/>
    <property type="match status" value="1"/>
</dbReference>
<dbReference type="Pfam" id="PF17853">
    <property type="entry name" value="GGDEF_2"/>
    <property type="match status" value="1"/>
</dbReference>
<evidence type="ECO:0000256" key="7">
    <source>
        <dbReference type="ARBA" id="ARBA00023163"/>
    </source>
</evidence>
<evidence type="ECO:0000259" key="9">
    <source>
        <dbReference type="PROSITE" id="PS01124"/>
    </source>
</evidence>
<evidence type="ECO:0000256" key="2">
    <source>
        <dbReference type="ARBA" id="ARBA00022490"/>
    </source>
</evidence>
<evidence type="ECO:0000256" key="1">
    <source>
        <dbReference type="ARBA" id="ARBA00004496"/>
    </source>
</evidence>
<keyword evidence="3 8" id="KW-0597">Phosphoprotein</keyword>
<dbReference type="Gene3D" id="1.10.10.60">
    <property type="entry name" value="Homeodomain-like"/>
    <property type="match status" value="2"/>
</dbReference>
<evidence type="ECO:0000256" key="3">
    <source>
        <dbReference type="ARBA" id="ARBA00022553"/>
    </source>
</evidence>
<dbReference type="SUPFAM" id="SSF46689">
    <property type="entry name" value="Homeodomain-like"/>
    <property type="match status" value="2"/>
</dbReference>
<dbReference type="Gene3D" id="3.40.50.2300">
    <property type="match status" value="1"/>
</dbReference>
<keyword evidence="4" id="KW-0902">Two-component regulatory system</keyword>
<dbReference type="InterPro" id="IPR051552">
    <property type="entry name" value="HptR"/>
</dbReference>
<keyword evidence="5" id="KW-0805">Transcription regulation</keyword>
<dbReference type="InterPro" id="IPR018060">
    <property type="entry name" value="HTH_AraC"/>
</dbReference>
<dbReference type="PROSITE" id="PS01124">
    <property type="entry name" value="HTH_ARAC_FAMILY_2"/>
    <property type="match status" value="1"/>
</dbReference>
<dbReference type="PROSITE" id="PS50110">
    <property type="entry name" value="RESPONSE_REGULATORY"/>
    <property type="match status" value="1"/>
</dbReference>
<dbReference type="InterPro" id="IPR041522">
    <property type="entry name" value="CdaR_GGDEF"/>
</dbReference>
<keyword evidence="7" id="KW-0804">Transcription</keyword>
<keyword evidence="6" id="KW-0238">DNA-binding</keyword>
<dbReference type="SUPFAM" id="SSF52172">
    <property type="entry name" value="CheY-like"/>
    <property type="match status" value="1"/>
</dbReference>
<evidence type="ECO:0000256" key="4">
    <source>
        <dbReference type="ARBA" id="ARBA00023012"/>
    </source>
</evidence>
<dbReference type="InterPro" id="IPR018062">
    <property type="entry name" value="HTH_AraC-typ_CS"/>
</dbReference>
<dbReference type="PRINTS" id="PR00032">
    <property type="entry name" value="HTHARAC"/>
</dbReference>
<organism evidence="11 12">
    <name type="scientific">Paenibacillus chungangensis</name>
    <dbReference type="NCBI Taxonomy" id="696535"/>
    <lineage>
        <taxon>Bacteria</taxon>
        <taxon>Bacillati</taxon>
        <taxon>Bacillota</taxon>
        <taxon>Bacilli</taxon>
        <taxon>Bacillales</taxon>
        <taxon>Paenibacillaceae</taxon>
        <taxon>Paenibacillus</taxon>
    </lineage>
</organism>
<dbReference type="PROSITE" id="PS00041">
    <property type="entry name" value="HTH_ARAC_FAMILY_1"/>
    <property type="match status" value="1"/>
</dbReference>
<feature type="domain" description="HTH araC/xylS-type" evidence="9">
    <location>
        <begin position="441"/>
        <end position="537"/>
    </location>
</feature>
<feature type="modified residue" description="4-aspartylphosphate" evidence="8">
    <location>
        <position position="55"/>
    </location>
</feature>
<dbReference type="InterPro" id="IPR009057">
    <property type="entry name" value="Homeodomain-like_sf"/>
</dbReference>